<sequence length="756" mass="84655">MEKTYPKEVKLVESNIPDLYRMFGAAFDLDAVQNSDVNGIYYAINEQNFTGNKVFRGAWGLGNILVEIEAPDLAWVRKVGTNAAQKISPDAGAIKKVEASPVRPTSLSYFDKPIYDFTPSFVPKVIEDNLYLRQYDKNALLPKEKQELASSVDQKHFGSLSYHFVINNREYRAEFWRFEEKEDPAILARDGMVAENKLISQTKAYREVLQELYRFLCEYKITDYETNIASEVVEKIKTGIVVPERTVYYELRDHFGVPEYSYLTRAKDQAGNAHLKFHFGNLYGHLSGPDMAMLKELRDAILGNIKASQAVVSKKEMKARPPAEKVSLTASALPSALGDEWHVAYLPATNQLPACIMAQTQPRALVTFAIAKSPPDAYLVAGNASGTTVQVEADAKGMAKALFYYSGGRLDQPRKYEVKCSVGEEKDAVTIHVGLGLAFHRIKAIKGAYGDRHPFTLSLVSRHFPKLNLGVYFSSASRKVWDGRTLGIKLSLEWVNKPGNLPPDKAFQGITKITPVRQGAGDTNVLTVLSYTSGEETVYNITKYAYPAVKMMSEGFHSYRIVGELLLTDQDGKDLGRIDEQLVQSDALAIISKESPEHFLVSLVSSLEAQTPDQFLMLEFLKKVPVYGKFVDEFLTVLGLLAKLGKSDYEGLLYDLNNYLGGKWLDHLETPEVFRKLTPRQQKAVKFAKTAFDGAQKVKSKKEYSDQKIKGNANLLPSVEYNTDLNTLELSPELIGPSLLDFEEAEKAIQKMEEEK</sequence>
<dbReference type="EMBL" id="QOQW01000013">
    <property type="protein sequence ID" value="RCK79434.1"/>
    <property type="molecule type" value="Genomic_DNA"/>
</dbReference>
<organism evidence="1 2">
    <name type="scientific">Candidatus Ozemobacter sibiricus</name>
    <dbReference type="NCBI Taxonomy" id="2268124"/>
    <lineage>
        <taxon>Bacteria</taxon>
        <taxon>Candidatus Ozemobacteria</taxon>
        <taxon>Candidatus Ozemobacterales</taxon>
        <taxon>Candidatus Ozemobacteraceae</taxon>
        <taxon>Candidatus Ozemobacter</taxon>
    </lineage>
</organism>
<name>A0A367ZMS4_9BACT</name>
<gene>
    <name evidence="1" type="ORF">OZSIB_0074</name>
</gene>
<comment type="caution">
    <text evidence="1">The sequence shown here is derived from an EMBL/GenBank/DDBJ whole genome shotgun (WGS) entry which is preliminary data.</text>
</comment>
<dbReference type="Proteomes" id="UP000252355">
    <property type="component" value="Unassembled WGS sequence"/>
</dbReference>
<proteinExistence type="predicted"/>
<dbReference type="AlphaFoldDB" id="A0A367ZMS4"/>
<protein>
    <submittedName>
        <fullName evidence="1">Uncharacterized protein</fullName>
    </submittedName>
</protein>
<reference evidence="1 2" key="1">
    <citation type="submission" date="2018-05" db="EMBL/GenBank/DDBJ databases">
        <title>A metagenomic window into the 2 km-deep terrestrial subsurface aquifer revealed taxonomically and functionally diverse microbial community comprising novel uncultured bacterial lineages.</title>
        <authorList>
            <person name="Kadnikov V.V."/>
            <person name="Mardanov A.V."/>
            <person name="Beletsky A.V."/>
            <person name="Banks D."/>
            <person name="Pimenov N.V."/>
            <person name="Frank Y.A."/>
            <person name="Karnachuk O.V."/>
            <person name="Ravin N.V."/>
        </authorList>
    </citation>
    <scope>NUCLEOTIDE SEQUENCE [LARGE SCALE GENOMIC DNA]</scope>
    <source>
        <strain evidence="1">BY5</strain>
    </source>
</reference>
<evidence type="ECO:0000313" key="2">
    <source>
        <dbReference type="Proteomes" id="UP000252355"/>
    </source>
</evidence>
<accession>A0A367ZMS4</accession>
<evidence type="ECO:0000313" key="1">
    <source>
        <dbReference type="EMBL" id="RCK79434.1"/>
    </source>
</evidence>